<evidence type="ECO:0000256" key="5">
    <source>
        <dbReference type="SAM" id="MobiDB-lite"/>
    </source>
</evidence>
<dbReference type="InterPro" id="IPR013212">
    <property type="entry name" value="Mad3/Bub1_I"/>
</dbReference>
<dbReference type="Gene3D" id="1.10.510.10">
    <property type="entry name" value="Transferase(Phosphotransferase) domain 1"/>
    <property type="match status" value="1"/>
</dbReference>
<dbReference type="EMBL" id="ML220162">
    <property type="protein sequence ID" value="TGZ76976.1"/>
    <property type="molecule type" value="Genomic_DNA"/>
</dbReference>
<protein>
    <submittedName>
        <fullName evidence="8">Uncharacterized protein</fullName>
    </submittedName>
</protein>
<dbReference type="Gene3D" id="6.10.20.170">
    <property type="match status" value="1"/>
</dbReference>
<evidence type="ECO:0000256" key="4">
    <source>
        <dbReference type="ARBA" id="ARBA00023328"/>
    </source>
</evidence>
<keyword evidence="2" id="KW-0158">Chromosome</keyword>
<dbReference type="InParanoid" id="A0A4S2MJ60"/>
<dbReference type="PROSITE" id="PS50011">
    <property type="entry name" value="PROTEIN_KINASE_DOM"/>
    <property type="match status" value="1"/>
</dbReference>
<comment type="subcellular location">
    <subcellularLocation>
        <location evidence="1">Chromosome</location>
        <location evidence="1">Centromere</location>
        <location evidence="1">Kinetochore</location>
    </subcellularLocation>
</comment>
<evidence type="ECO:0000313" key="8">
    <source>
        <dbReference type="EMBL" id="TGZ76976.1"/>
    </source>
</evidence>
<dbReference type="SMART" id="SM00777">
    <property type="entry name" value="Mad3_BUB1_I"/>
    <property type="match status" value="1"/>
</dbReference>
<proteinExistence type="predicted"/>
<dbReference type="Pfam" id="PF08171">
    <property type="entry name" value="Mad3_BUB1_II"/>
    <property type="match status" value="1"/>
</dbReference>
<dbReference type="PANTHER" id="PTHR14030:SF4">
    <property type="entry name" value="BUB1 KINASE, ISOFORM A-RELATED"/>
    <property type="match status" value="1"/>
</dbReference>
<evidence type="ECO:0000256" key="1">
    <source>
        <dbReference type="ARBA" id="ARBA00004629"/>
    </source>
</evidence>
<dbReference type="GO" id="GO:0005524">
    <property type="term" value="F:ATP binding"/>
    <property type="evidence" value="ECO:0007669"/>
    <property type="project" value="InterPro"/>
</dbReference>
<dbReference type="GO" id="GO:0051754">
    <property type="term" value="P:meiotic sister chromatid cohesion, centromeric"/>
    <property type="evidence" value="ECO:0007669"/>
    <property type="project" value="TreeGrafter"/>
</dbReference>
<name>A0A4S2MJ60_9PEZI</name>
<sequence>MPDDDTTSFDLIEQHKENITPISSGRSARALASALSPLALNPTAAKSEHYARRTEFEEELKHASELDDPLDVWLRYIKWTNDTFPSGNSAESGLLNLIERCTRQFVKDTQYANDPRYLKLWIQYAQQFSDAPREVFAYLARNQIGQKLALFYEEYAAMLESQGRRTQAEEMYNMGLNANARPKERLHRKYDEFRHRMEANPPTGSDPSSPALPAVRPALATKCIPGLDIGSSEQAAPPQPTPKPATKPAKQKMAIFSDADAPAAPKASASKSTGGWDNIGSLQHRKKENTMERRPWAGETLKGQKSEKPKGEKLMVFRDTSKAAVNHVRSSNQTLGRRPERLAVNIELLLPEGEDEEFSFEELRAKKMGLYDYDWQKHREEAVALDEDDDEENYEGESMCETPPRSPGLRSRTPIKVKTILSPSPNKGKIKRKGRSIGEPTMTFHTKAATDEIYGLFSGPLANAPSDGSDSSDDDGPSDDDYTTFIQVDPQSDHSGSDSDAQPADDTIGDITEDDNGDSVHSVFSEFAFPVKGDENDENRPVEAAAKGVAKLSIFSDDLGERHSRPEPRRMQIPPPPPPVDFDRPKQHRLPYMTPIVETTEHLPSTIKRDAFGYTPSRSKAAPFTEQILEESPESNDEDYTRERPFSPVGPRAQLDFRPKLQPKLQPKPDETPVRRPLGAKVLAPAPTIKSLVDDTLCNPQDPTLRSTIISKLNPPLKSYEGFYELKWKKFNMSSEIKKFVKATAAKRDGGHPVGSSRAPSLEFVTGDGGSFYTVLRELGKGAFAPVFLVENNMVADAEDEAEDMDGEIIIDSKLAGRRRFEALKMEHPPSPWEFYIIRTARDRLKNHRAKDSIVAAHEMHIFQDEGYLLIDYFDQGTILDIVNANRADPANISGGGLDESLAMFLTIEVLRTVEALHNIGIIHGDLKADNCLVRCEPTPDHTWNPHFRADGSEGWHKKGVSLIDFGRGIDMKLFPPNVQFLADWKTDHQDCAEMRELRPWTWQVDYHGIAAIAYLMLFGEYIKTTTEAAPGVGGRKKYRISGTLKRYWQQELWKELFEVLLNPLQYVDAENKGTMPINKSLKSIRVSMEKWLEANADKGAGLKNLVRKKLEVAAKRK</sequence>
<keyword evidence="9" id="KW-1185">Reference proteome</keyword>
<dbReference type="SUPFAM" id="SSF56112">
    <property type="entry name" value="Protein kinase-like (PK-like)"/>
    <property type="match status" value="1"/>
</dbReference>
<dbReference type="Proteomes" id="UP000298138">
    <property type="component" value="Unassembled WGS sequence"/>
</dbReference>
<dbReference type="PANTHER" id="PTHR14030">
    <property type="entry name" value="MITOTIC CHECKPOINT SERINE/THREONINE-PROTEIN KINASE BUB1"/>
    <property type="match status" value="1"/>
</dbReference>
<dbReference type="InterPro" id="IPR011009">
    <property type="entry name" value="Kinase-like_dom_sf"/>
</dbReference>
<dbReference type="Gene3D" id="1.25.40.430">
    <property type="match status" value="1"/>
</dbReference>
<evidence type="ECO:0000313" key="9">
    <source>
        <dbReference type="Proteomes" id="UP000298138"/>
    </source>
</evidence>
<dbReference type="AlphaFoldDB" id="A0A4S2MJ60"/>
<dbReference type="OrthoDB" id="248495at2759"/>
<evidence type="ECO:0000256" key="3">
    <source>
        <dbReference type="ARBA" id="ARBA00022838"/>
    </source>
</evidence>
<feature type="region of interest" description="Disordered" evidence="5">
    <location>
        <begin position="458"/>
        <end position="520"/>
    </location>
</feature>
<dbReference type="FunFam" id="1.25.40.430:FF:000003">
    <property type="entry name" value="Checkpoint serine/threonine-protein kinase BUB1"/>
    <property type="match status" value="1"/>
</dbReference>
<dbReference type="GO" id="GO:0005634">
    <property type="term" value="C:nucleus"/>
    <property type="evidence" value="ECO:0007669"/>
    <property type="project" value="TreeGrafter"/>
</dbReference>
<feature type="domain" description="Protein kinase" evidence="6">
    <location>
        <begin position="773"/>
        <end position="1118"/>
    </location>
</feature>
<accession>A0A4S2MJ60</accession>
<dbReference type="GO" id="GO:0000776">
    <property type="term" value="C:kinetochore"/>
    <property type="evidence" value="ECO:0007669"/>
    <property type="project" value="UniProtKB-KW"/>
</dbReference>
<evidence type="ECO:0000259" key="7">
    <source>
        <dbReference type="PROSITE" id="PS51489"/>
    </source>
</evidence>
<feature type="compositionally biased region" description="Acidic residues" evidence="5">
    <location>
        <begin position="470"/>
        <end position="482"/>
    </location>
</feature>
<dbReference type="InterPro" id="IPR015661">
    <property type="entry name" value="Bub1/Mad3"/>
</dbReference>
<reference evidence="8 9" key="1">
    <citation type="submission" date="2019-04" db="EMBL/GenBank/DDBJ databases">
        <title>Comparative genomics and transcriptomics to analyze fruiting body development in filamentous ascomycetes.</title>
        <authorList>
            <consortium name="DOE Joint Genome Institute"/>
            <person name="Lutkenhaus R."/>
            <person name="Traeger S."/>
            <person name="Breuer J."/>
            <person name="Kuo A."/>
            <person name="Lipzen A."/>
            <person name="Pangilinan J."/>
            <person name="Dilworth D."/>
            <person name="Sandor L."/>
            <person name="Poggeler S."/>
            <person name="Barry K."/>
            <person name="Grigoriev I.V."/>
            <person name="Nowrousian M."/>
        </authorList>
    </citation>
    <scope>NUCLEOTIDE SEQUENCE [LARGE SCALE GENOMIC DNA]</scope>
    <source>
        <strain evidence="8 9">CBS 389.68</strain>
    </source>
</reference>
<organism evidence="8 9">
    <name type="scientific">Ascodesmis nigricans</name>
    <dbReference type="NCBI Taxonomy" id="341454"/>
    <lineage>
        <taxon>Eukaryota</taxon>
        <taxon>Fungi</taxon>
        <taxon>Dikarya</taxon>
        <taxon>Ascomycota</taxon>
        <taxon>Pezizomycotina</taxon>
        <taxon>Pezizomycetes</taxon>
        <taxon>Pezizales</taxon>
        <taxon>Ascodesmidaceae</taxon>
        <taxon>Ascodesmis</taxon>
    </lineage>
</organism>
<feature type="compositionally biased region" description="Basic and acidic residues" evidence="5">
    <location>
        <begin position="288"/>
        <end position="311"/>
    </location>
</feature>
<evidence type="ECO:0000259" key="6">
    <source>
        <dbReference type="PROSITE" id="PS50011"/>
    </source>
</evidence>
<feature type="compositionally biased region" description="Basic and acidic residues" evidence="5">
    <location>
        <begin position="559"/>
        <end position="570"/>
    </location>
</feature>
<dbReference type="FunCoup" id="A0A4S2MJ60">
    <property type="interactions" value="468"/>
</dbReference>
<dbReference type="GO" id="GO:0032991">
    <property type="term" value="C:protein-containing complex"/>
    <property type="evidence" value="ECO:0007669"/>
    <property type="project" value="UniProtKB-ARBA"/>
</dbReference>
<dbReference type="PROSITE" id="PS51489">
    <property type="entry name" value="BUB1_N"/>
    <property type="match status" value="1"/>
</dbReference>
<gene>
    <name evidence="8" type="ORF">EX30DRAFT_367053</name>
</gene>
<feature type="compositionally biased region" description="Acidic residues" evidence="5">
    <location>
        <begin position="386"/>
        <end position="395"/>
    </location>
</feature>
<feature type="region of interest" description="Disordered" evidence="5">
    <location>
        <begin position="228"/>
        <end position="311"/>
    </location>
</feature>
<dbReference type="Pfam" id="PF00069">
    <property type="entry name" value="Pkinase"/>
    <property type="match status" value="1"/>
</dbReference>
<dbReference type="CDD" id="cd13981">
    <property type="entry name" value="STKc_Bub1_BubR1"/>
    <property type="match status" value="1"/>
</dbReference>
<feature type="domain" description="BUB1 N-terminal" evidence="7">
    <location>
        <begin position="56"/>
        <end position="214"/>
    </location>
</feature>
<feature type="compositionally biased region" description="Low complexity" evidence="5">
    <location>
        <begin position="246"/>
        <end position="272"/>
    </location>
</feature>
<dbReference type="InterPro" id="IPR000719">
    <property type="entry name" value="Prot_kinase_dom"/>
</dbReference>
<keyword evidence="4" id="KW-0137">Centromere</keyword>
<feature type="compositionally biased region" description="Acidic residues" evidence="5">
    <location>
        <begin position="507"/>
        <end position="517"/>
    </location>
</feature>
<evidence type="ECO:0000256" key="2">
    <source>
        <dbReference type="ARBA" id="ARBA00022454"/>
    </source>
</evidence>
<dbReference type="GO" id="GO:0004672">
    <property type="term" value="F:protein kinase activity"/>
    <property type="evidence" value="ECO:0007669"/>
    <property type="project" value="InterPro"/>
</dbReference>
<feature type="compositionally biased region" description="Acidic residues" evidence="5">
    <location>
        <begin position="628"/>
        <end position="638"/>
    </location>
</feature>
<dbReference type="GO" id="GO:0007094">
    <property type="term" value="P:mitotic spindle assembly checkpoint signaling"/>
    <property type="evidence" value="ECO:0007669"/>
    <property type="project" value="InterPro"/>
</dbReference>
<dbReference type="InterPro" id="IPR008271">
    <property type="entry name" value="Ser/Thr_kinase_AS"/>
</dbReference>
<dbReference type="InterPro" id="IPR012572">
    <property type="entry name" value="Mad3/Bub1_II"/>
</dbReference>
<feature type="region of interest" description="Disordered" evidence="5">
    <location>
        <begin position="386"/>
        <end position="412"/>
    </location>
</feature>
<dbReference type="Pfam" id="PF08311">
    <property type="entry name" value="Mad3_BUB1_I"/>
    <property type="match status" value="1"/>
</dbReference>
<dbReference type="PROSITE" id="PS00108">
    <property type="entry name" value="PROTEIN_KINASE_ST"/>
    <property type="match status" value="1"/>
</dbReference>
<feature type="region of interest" description="Disordered" evidence="5">
    <location>
        <begin position="553"/>
        <end position="585"/>
    </location>
</feature>
<keyword evidence="3" id="KW-0995">Kinetochore</keyword>
<dbReference type="SMART" id="SM00220">
    <property type="entry name" value="S_TKc"/>
    <property type="match status" value="1"/>
</dbReference>
<feature type="region of interest" description="Disordered" evidence="5">
    <location>
        <begin position="617"/>
        <end position="675"/>
    </location>
</feature>
<dbReference type="STRING" id="341454.A0A4S2MJ60"/>